<dbReference type="EMBL" id="JAWJWF010000046">
    <property type="protein sequence ID" value="KAK6624278.1"/>
    <property type="molecule type" value="Genomic_DNA"/>
</dbReference>
<reference evidence="2 3" key="1">
    <citation type="submission" date="2023-09" db="EMBL/GenBank/DDBJ databases">
        <title>Genomes of two closely related lineages of the louse Polyplax serrata with different host specificities.</title>
        <authorList>
            <person name="Martinu J."/>
            <person name="Tarabai H."/>
            <person name="Stefka J."/>
            <person name="Hypsa V."/>
        </authorList>
    </citation>
    <scope>NUCLEOTIDE SEQUENCE [LARGE SCALE GENOMIC DNA]</scope>
    <source>
        <strain evidence="2">98ZLc_SE</strain>
    </source>
</reference>
<evidence type="ECO:0000313" key="3">
    <source>
        <dbReference type="Proteomes" id="UP001359485"/>
    </source>
</evidence>
<protein>
    <submittedName>
        <fullName evidence="2">Uncharacterized protein</fullName>
    </submittedName>
</protein>
<comment type="caution">
    <text evidence="2">The sequence shown here is derived from an EMBL/GenBank/DDBJ whole genome shotgun (WGS) entry which is preliminary data.</text>
</comment>
<accession>A0ABR1AP58</accession>
<name>A0ABR1AP58_POLSC</name>
<keyword evidence="3" id="KW-1185">Reference proteome</keyword>
<evidence type="ECO:0000313" key="2">
    <source>
        <dbReference type="EMBL" id="KAK6624278.1"/>
    </source>
</evidence>
<proteinExistence type="predicted"/>
<sequence length="135" mass="15033">MRSHSSDCVIDTRQVIFSTQIPAIEGDTERKKSPRRFGNFSEGRKKKGSQTVKMDACKTELPGANSKFMQASERYPKPPGASAAAAPPPPPPPPPPTDPTEFARNNRTNTRLDSRVTSQPITTRHGHVYHFYKTR</sequence>
<feature type="compositionally biased region" description="Polar residues" evidence="1">
    <location>
        <begin position="103"/>
        <end position="122"/>
    </location>
</feature>
<dbReference type="Proteomes" id="UP001359485">
    <property type="component" value="Unassembled WGS sequence"/>
</dbReference>
<organism evidence="2 3">
    <name type="scientific">Polyplax serrata</name>
    <name type="common">Common mouse louse</name>
    <dbReference type="NCBI Taxonomy" id="468196"/>
    <lineage>
        <taxon>Eukaryota</taxon>
        <taxon>Metazoa</taxon>
        <taxon>Ecdysozoa</taxon>
        <taxon>Arthropoda</taxon>
        <taxon>Hexapoda</taxon>
        <taxon>Insecta</taxon>
        <taxon>Pterygota</taxon>
        <taxon>Neoptera</taxon>
        <taxon>Paraneoptera</taxon>
        <taxon>Psocodea</taxon>
        <taxon>Troctomorpha</taxon>
        <taxon>Phthiraptera</taxon>
        <taxon>Anoplura</taxon>
        <taxon>Polyplacidae</taxon>
        <taxon>Polyplax</taxon>
    </lineage>
</organism>
<gene>
    <name evidence="2" type="ORF">RUM44_011137</name>
</gene>
<feature type="compositionally biased region" description="Pro residues" evidence="1">
    <location>
        <begin position="86"/>
        <end position="98"/>
    </location>
</feature>
<evidence type="ECO:0000256" key="1">
    <source>
        <dbReference type="SAM" id="MobiDB-lite"/>
    </source>
</evidence>
<feature type="region of interest" description="Disordered" evidence="1">
    <location>
        <begin position="20"/>
        <end position="127"/>
    </location>
</feature>